<comment type="caution">
    <text evidence="6">The sequence shown here is derived from an EMBL/GenBank/DDBJ whole genome shotgun (WGS) entry which is preliminary data.</text>
</comment>
<protein>
    <recommendedName>
        <fullName evidence="8">RTM1 protein</fullName>
    </recommendedName>
</protein>
<dbReference type="Proteomes" id="UP000760494">
    <property type="component" value="Unassembled WGS sequence"/>
</dbReference>
<name>A0A9Q9S3I2_FUSFU</name>
<evidence type="ECO:0008006" key="8">
    <source>
        <dbReference type="Google" id="ProtNLM"/>
    </source>
</evidence>
<dbReference type="AlphaFoldDB" id="A0A9Q9S3I2"/>
<feature type="transmembrane region" description="Helical" evidence="5">
    <location>
        <begin position="23"/>
        <end position="42"/>
    </location>
</feature>
<evidence type="ECO:0000256" key="4">
    <source>
        <dbReference type="ARBA" id="ARBA00023136"/>
    </source>
</evidence>
<dbReference type="InterPro" id="IPR007568">
    <property type="entry name" value="RTA1"/>
</dbReference>
<reference evidence="6" key="1">
    <citation type="submission" date="2019-05" db="EMBL/GenBank/DDBJ databases">
        <authorList>
            <person name="Piombo E."/>
        </authorList>
    </citation>
    <scope>NUCLEOTIDE SEQUENCE</scope>
    <source>
        <strain evidence="6">C2S</strain>
    </source>
</reference>
<feature type="transmembrane region" description="Helical" evidence="5">
    <location>
        <begin position="145"/>
        <end position="163"/>
    </location>
</feature>
<feature type="transmembrane region" description="Helical" evidence="5">
    <location>
        <begin position="227"/>
        <end position="245"/>
    </location>
</feature>
<accession>A0A9Q9S3I2</accession>
<gene>
    <name evidence="6" type="ORF">C2S_12063</name>
</gene>
<evidence type="ECO:0000256" key="5">
    <source>
        <dbReference type="SAM" id="Phobius"/>
    </source>
</evidence>
<feature type="transmembrane region" description="Helical" evidence="5">
    <location>
        <begin position="183"/>
        <end position="206"/>
    </location>
</feature>
<evidence type="ECO:0000313" key="6">
    <source>
        <dbReference type="EMBL" id="VTT81583.1"/>
    </source>
</evidence>
<dbReference type="PANTHER" id="PTHR31465:SF1">
    <property type="entry name" value="PROTEIN RTA1-RELATED"/>
    <property type="match status" value="1"/>
</dbReference>
<feature type="transmembrane region" description="Helical" evidence="5">
    <location>
        <begin position="109"/>
        <end position="133"/>
    </location>
</feature>
<sequence>MAVKCDPNYRHADWSFYRYEPSTAAAVIFVILFSVTTFVHVFQMFRTKTWYMVAFCLGGICKALHETLLSDGTNRPVTVAEIAGYVGRAINSTEDPGCWTLGPYVVQSVLLLIAPALMAASIYMILSRVILLTHGEEHVIIKRRWLTKIFVVGDIVSIQLQSAGGSMMSGANETNNLMKIGEYVIIGGLFFQLIIFGIFIVVVSVFHRRMNRSPTNKSLEPSIRWRHYLTTLYVTSGFIWVRSLFRVIEYLDGNDGYLMRTEAFLFVFDATLIWIVTVWMNWYHPSEIGLLLRNESPVTNGFELLPFRRRFQRVRS</sequence>
<dbReference type="GO" id="GO:0016020">
    <property type="term" value="C:membrane"/>
    <property type="evidence" value="ECO:0007669"/>
    <property type="project" value="UniProtKB-SubCell"/>
</dbReference>
<evidence type="ECO:0000256" key="3">
    <source>
        <dbReference type="ARBA" id="ARBA00022989"/>
    </source>
</evidence>
<evidence type="ECO:0000256" key="1">
    <source>
        <dbReference type="ARBA" id="ARBA00004141"/>
    </source>
</evidence>
<keyword evidence="3 5" id="KW-1133">Transmembrane helix</keyword>
<keyword evidence="2 5" id="KW-0812">Transmembrane</keyword>
<dbReference type="Pfam" id="PF04479">
    <property type="entry name" value="RTA1"/>
    <property type="match status" value="1"/>
</dbReference>
<organism evidence="6 7">
    <name type="scientific">Fusarium fujikuroi</name>
    <name type="common">Bakanae and foot rot disease fungus</name>
    <name type="synonym">Gibberella fujikuroi</name>
    <dbReference type="NCBI Taxonomy" id="5127"/>
    <lineage>
        <taxon>Eukaryota</taxon>
        <taxon>Fungi</taxon>
        <taxon>Dikarya</taxon>
        <taxon>Ascomycota</taxon>
        <taxon>Pezizomycotina</taxon>
        <taxon>Sordariomycetes</taxon>
        <taxon>Hypocreomycetidae</taxon>
        <taxon>Hypocreales</taxon>
        <taxon>Nectriaceae</taxon>
        <taxon>Fusarium</taxon>
        <taxon>Fusarium fujikuroi species complex</taxon>
    </lineage>
</organism>
<dbReference type="EMBL" id="CABFJX010000408">
    <property type="protein sequence ID" value="VTT81583.1"/>
    <property type="molecule type" value="Genomic_DNA"/>
</dbReference>
<proteinExistence type="predicted"/>
<evidence type="ECO:0000313" key="7">
    <source>
        <dbReference type="Proteomes" id="UP000760494"/>
    </source>
</evidence>
<comment type="subcellular location">
    <subcellularLocation>
        <location evidence="1">Membrane</location>
        <topology evidence="1">Multi-pass membrane protein</topology>
    </subcellularLocation>
</comment>
<feature type="transmembrane region" description="Helical" evidence="5">
    <location>
        <begin position="265"/>
        <end position="283"/>
    </location>
</feature>
<keyword evidence="4 5" id="KW-0472">Membrane</keyword>
<dbReference type="PANTHER" id="PTHR31465">
    <property type="entry name" value="PROTEIN RTA1-RELATED"/>
    <property type="match status" value="1"/>
</dbReference>
<evidence type="ECO:0000256" key="2">
    <source>
        <dbReference type="ARBA" id="ARBA00022692"/>
    </source>
</evidence>